<evidence type="ECO:0000313" key="2">
    <source>
        <dbReference type="EMBL" id="CAA9391237.1"/>
    </source>
</evidence>
<organism evidence="2">
    <name type="scientific">uncultured Propionibacteriaceae bacterium</name>
    <dbReference type="NCBI Taxonomy" id="257457"/>
    <lineage>
        <taxon>Bacteria</taxon>
        <taxon>Bacillati</taxon>
        <taxon>Actinomycetota</taxon>
        <taxon>Actinomycetes</taxon>
        <taxon>Propionibacteriales</taxon>
        <taxon>Propionibacteriaceae</taxon>
        <taxon>environmental samples</taxon>
    </lineage>
</organism>
<proteinExistence type="predicted"/>
<feature type="compositionally biased region" description="Basic residues" evidence="1">
    <location>
        <begin position="14"/>
        <end position="23"/>
    </location>
</feature>
<protein>
    <submittedName>
        <fullName evidence="2">Uncharacterized protein</fullName>
    </submittedName>
</protein>
<reference evidence="2" key="1">
    <citation type="submission" date="2020-02" db="EMBL/GenBank/DDBJ databases">
        <authorList>
            <person name="Meier V. D."/>
        </authorList>
    </citation>
    <scope>NUCLEOTIDE SEQUENCE</scope>
    <source>
        <strain evidence="2">AVDCRST_MAG75</strain>
    </source>
</reference>
<feature type="region of interest" description="Disordered" evidence="1">
    <location>
        <begin position="1"/>
        <end position="61"/>
    </location>
</feature>
<gene>
    <name evidence="2" type="ORF">AVDCRST_MAG75-1576</name>
</gene>
<accession>A0A6J4NKX0</accession>
<feature type="non-terminal residue" evidence="2">
    <location>
        <position position="61"/>
    </location>
</feature>
<dbReference type="AlphaFoldDB" id="A0A6J4NKX0"/>
<feature type="non-terminal residue" evidence="2">
    <location>
        <position position="1"/>
    </location>
</feature>
<evidence type="ECO:0000256" key="1">
    <source>
        <dbReference type="SAM" id="MobiDB-lite"/>
    </source>
</evidence>
<sequence>DGQPPPLHRDGRPARSRASHLVRRTGLSEPGQRFRCPARRRNLRSGADHRRDGPAEPQASL</sequence>
<dbReference type="EMBL" id="CADCUO010000092">
    <property type="protein sequence ID" value="CAA9391237.1"/>
    <property type="molecule type" value="Genomic_DNA"/>
</dbReference>
<name>A0A6J4NKX0_9ACTN</name>